<feature type="signal peptide" evidence="8">
    <location>
        <begin position="1"/>
        <end position="31"/>
    </location>
</feature>
<comment type="similarity">
    <text evidence="2">Belongs to the fibroblast growth factor-binding protein family.</text>
</comment>
<evidence type="ECO:0000256" key="6">
    <source>
        <dbReference type="ARBA" id="ARBA00023183"/>
    </source>
</evidence>
<name>A0A3P8UUU7_CYNSE</name>
<dbReference type="OMA" id="VYWKQIG"/>
<dbReference type="Ensembl" id="ENSCSET00000007028.1">
    <property type="protein sequence ID" value="ENSCSEP00000006953.1"/>
    <property type="gene ID" value="ENSCSEG00000004494.1"/>
</dbReference>
<dbReference type="CTD" id="799002"/>
<reference evidence="9" key="3">
    <citation type="submission" date="2025-09" db="UniProtKB">
        <authorList>
            <consortium name="Ensembl"/>
        </authorList>
    </citation>
    <scope>IDENTIFICATION</scope>
</reference>
<comment type="subcellular location">
    <subcellularLocation>
        <location evidence="1">Secreted</location>
    </subcellularLocation>
</comment>
<keyword evidence="3" id="KW-0964">Secreted</keyword>
<accession>A0A3P8UUU7</accession>
<dbReference type="Pfam" id="PF06473">
    <property type="entry name" value="FGF-BP1"/>
    <property type="match status" value="2"/>
</dbReference>
<evidence type="ECO:0000256" key="3">
    <source>
        <dbReference type="ARBA" id="ARBA00022525"/>
    </source>
</evidence>
<evidence type="ECO:0000256" key="1">
    <source>
        <dbReference type="ARBA" id="ARBA00004613"/>
    </source>
</evidence>
<dbReference type="AlphaFoldDB" id="A0A3P8UUU7"/>
<dbReference type="GO" id="GO:0005576">
    <property type="term" value="C:extracellular region"/>
    <property type="evidence" value="ECO:0007669"/>
    <property type="project" value="UniProtKB-SubCell"/>
</dbReference>
<dbReference type="GeneID" id="103390679"/>
<feature type="chain" id="PRO_5017946432" evidence="8">
    <location>
        <begin position="32"/>
        <end position="201"/>
    </location>
</feature>
<dbReference type="GeneTree" id="ENSGT00940000154372"/>
<sequence>MASSTNTTTIVLLLACVSYELMLGCSHKADGQNGRGVDRGEKLSRQPKSTSAQQVKGKVVTRDRSECTWAAAGQDLLVLSVTCKKGRSRSVSCEYVGKPFLCTEYAANVGLYWKQISRALKKQRSLCENHRALVKAGMCRGAEKEAHFRLYDPQTTTSAPPAATTVRSCQPVNRKLAEEYCNKSWSSFCLFFFTMVQDNDC</sequence>
<evidence type="ECO:0000313" key="10">
    <source>
        <dbReference type="Proteomes" id="UP000265120"/>
    </source>
</evidence>
<dbReference type="Proteomes" id="UP000265120">
    <property type="component" value="Chromosome 15"/>
</dbReference>
<proteinExistence type="inferred from homology"/>
<dbReference type="STRING" id="244447.ENSCSEP00000006953"/>
<evidence type="ECO:0000256" key="5">
    <source>
        <dbReference type="ARBA" id="ARBA00023157"/>
    </source>
</evidence>
<dbReference type="GO" id="GO:0007267">
    <property type="term" value="P:cell-cell signaling"/>
    <property type="evidence" value="ECO:0007669"/>
    <property type="project" value="TreeGrafter"/>
</dbReference>
<dbReference type="PANTHER" id="PTHR15258">
    <property type="entry name" value="FGF BINDING PROTEIN-RELATED"/>
    <property type="match status" value="1"/>
</dbReference>
<evidence type="ECO:0000256" key="7">
    <source>
        <dbReference type="SAM" id="MobiDB-lite"/>
    </source>
</evidence>
<dbReference type="InterPro" id="IPR010510">
    <property type="entry name" value="FGF1-bd"/>
</dbReference>
<keyword evidence="10" id="KW-1185">Reference proteome</keyword>
<keyword evidence="4 8" id="KW-0732">Signal</keyword>
<evidence type="ECO:0000256" key="4">
    <source>
        <dbReference type="ARBA" id="ARBA00022729"/>
    </source>
</evidence>
<reference evidence="9" key="2">
    <citation type="submission" date="2025-08" db="UniProtKB">
        <authorList>
            <consortium name="Ensembl"/>
        </authorList>
    </citation>
    <scope>IDENTIFICATION</scope>
</reference>
<feature type="region of interest" description="Disordered" evidence="7">
    <location>
        <begin position="32"/>
        <end position="56"/>
    </location>
</feature>
<evidence type="ECO:0000256" key="2">
    <source>
        <dbReference type="ARBA" id="ARBA00008326"/>
    </source>
</evidence>
<dbReference type="InParanoid" id="A0A3P8UUU7"/>
<reference evidence="9 10" key="1">
    <citation type="journal article" date="2014" name="Nat. Genet.">
        <title>Whole-genome sequence of a flatfish provides insights into ZW sex chromosome evolution and adaptation to a benthic lifestyle.</title>
        <authorList>
            <person name="Chen S."/>
            <person name="Zhang G."/>
            <person name="Shao C."/>
            <person name="Huang Q."/>
            <person name="Liu G."/>
            <person name="Zhang P."/>
            <person name="Song W."/>
            <person name="An N."/>
            <person name="Chalopin D."/>
            <person name="Volff J.N."/>
            <person name="Hong Y."/>
            <person name="Li Q."/>
            <person name="Sha Z."/>
            <person name="Zhou H."/>
            <person name="Xie M."/>
            <person name="Yu Q."/>
            <person name="Liu Y."/>
            <person name="Xiang H."/>
            <person name="Wang N."/>
            <person name="Wu K."/>
            <person name="Yang C."/>
            <person name="Zhou Q."/>
            <person name="Liao X."/>
            <person name="Yang L."/>
            <person name="Hu Q."/>
            <person name="Zhang J."/>
            <person name="Meng L."/>
            <person name="Jin L."/>
            <person name="Tian Y."/>
            <person name="Lian J."/>
            <person name="Yang J."/>
            <person name="Miao G."/>
            <person name="Liu S."/>
            <person name="Liang Z."/>
            <person name="Yan F."/>
            <person name="Li Y."/>
            <person name="Sun B."/>
            <person name="Zhang H."/>
            <person name="Zhang J."/>
            <person name="Zhu Y."/>
            <person name="Du M."/>
            <person name="Zhao Y."/>
            <person name="Schartl M."/>
            <person name="Tang Q."/>
            <person name="Wang J."/>
        </authorList>
    </citation>
    <scope>NUCLEOTIDE SEQUENCE</scope>
</reference>
<dbReference type="OrthoDB" id="8875908at2759"/>
<protein>
    <submittedName>
        <fullName evidence="9">Fibroblast growth factor binding protein 1a</fullName>
    </submittedName>
</protein>
<keyword evidence="6" id="KW-0340">Growth factor binding</keyword>
<keyword evidence="5" id="KW-1015">Disulfide bond</keyword>
<evidence type="ECO:0000313" key="9">
    <source>
        <dbReference type="Ensembl" id="ENSCSEP00000006953.1"/>
    </source>
</evidence>
<organism evidence="9 10">
    <name type="scientific">Cynoglossus semilaevis</name>
    <name type="common">Tongue sole</name>
    <dbReference type="NCBI Taxonomy" id="244447"/>
    <lineage>
        <taxon>Eukaryota</taxon>
        <taxon>Metazoa</taxon>
        <taxon>Chordata</taxon>
        <taxon>Craniata</taxon>
        <taxon>Vertebrata</taxon>
        <taxon>Euteleostomi</taxon>
        <taxon>Actinopterygii</taxon>
        <taxon>Neopterygii</taxon>
        <taxon>Teleostei</taxon>
        <taxon>Neoteleostei</taxon>
        <taxon>Acanthomorphata</taxon>
        <taxon>Carangaria</taxon>
        <taxon>Pleuronectiformes</taxon>
        <taxon>Pleuronectoidei</taxon>
        <taxon>Cynoglossidae</taxon>
        <taxon>Cynoglossinae</taxon>
        <taxon>Cynoglossus</taxon>
    </lineage>
</organism>
<dbReference type="RefSeq" id="XP_024919048.1">
    <property type="nucleotide sequence ID" value="XM_025063280.1"/>
</dbReference>
<evidence type="ECO:0000256" key="8">
    <source>
        <dbReference type="SAM" id="SignalP"/>
    </source>
</evidence>
<dbReference type="GO" id="GO:0019838">
    <property type="term" value="F:growth factor binding"/>
    <property type="evidence" value="ECO:0007669"/>
    <property type="project" value="UniProtKB-KW"/>
</dbReference>
<dbReference type="PANTHER" id="PTHR15258:SF2">
    <property type="entry name" value="FIBROBLAST GROWTH FACTOR-BINDING PROTEIN 1"/>
    <property type="match status" value="1"/>
</dbReference>